<reference evidence="2" key="2">
    <citation type="submission" date="2023-01" db="EMBL/GenBank/DDBJ databases">
        <authorList>
            <person name="Sun Q."/>
            <person name="Evtushenko L."/>
        </authorList>
    </citation>
    <scope>NUCLEOTIDE SEQUENCE</scope>
    <source>
        <strain evidence="2">VKM Ac-1069</strain>
    </source>
</reference>
<dbReference type="RefSeq" id="WP_037051283.1">
    <property type="nucleotide sequence ID" value="NZ_BAAAUZ010000064.1"/>
</dbReference>
<organism evidence="2 3">
    <name type="scientific">Pseudonocardia halophobica</name>
    <dbReference type="NCBI Taxonomy" id="29401"/>
    <lineage>
        <taxon>Bacteria</taxon>
        <taxon>Bacillati</taxon>
        <taxon>Actinomycetota</taxon>
        <taxon>Actinomycetes</taxon>
        <taxon>Pseudonocardiales</taxon>
        <taxon>Pseudonocardiaceae</taxon>
        <taxon>Pseudonocardia</taxon>
    </lineage>
</organism>
<dbReference type="PANTHER" id="PTHR43245">
    <property type="entry name" value="BIFUNCTIONAL POLYMYXIN RESISTANCE PROTEIN ARNA"/>
    <property type="match status" value="1"/>
</dbReference>
<protein>
    <submittedName>
        <fullName evidence="2">UDP-glucose 4-epimerase</fullName>
    </submittedName>
</protein>
<proteinExistence type="predicted"/>
<dbReference type="InterPro" id="IPR001509">
    <property type="entry name" value="Epimerase_deHydtase"/>
</dbReference>
<evidence type="ECO:0000259" key="1">
    <source>
        <dbReference type="Pfam" id="PF01370"/>
    </source>
</evidence>
<evidence type="ECO:0000313" key="3">
    <source>
        <dbReference type="Proteomes" id="UP001143463"/>
    </source>
</evidence>
<gene>
    <name evidence="2" type="primary">galE_3</name>
    <name evidence="2" type="ORF">GCM10017577_51500</name>
</gene>
<name>A0A9W6NY15_9PSEU</name>
<dbReference type="InterPro" id="IPR050177">
    <property type="entry name" value="Lipid_A_modif_metabolic_enz"/>
</dbReference>
<reference evidence="2" key="1">
    <citation type="journal article" date="2014" name="Int. J. Syst. Evol. Microbiol.">
        <title>Complete genome sequence of Corynebacterium casei LMG S-19264T (=DSM 44701T), isolated from a smear-ripened cheese.</title>
        <authorList>
            <consortium name="US DOE Joint Genome Institute (JGI-PGF)"/>
            <person name="Walter F."/>
            <person name="Albersmeier A."/>
            <person name="Kalinowski J."/>
            <person name="Ruckert C."/>
        </authorList>
    </citation>
    <scope>NUCLEOTIDE SEQUENCE</scope>
    <source>
        <strain evidence="2">VKM Ac-1069</strain>
    </source>
</reference>
<evidence type="ECO:0000313" key="2">
    <source>
        <dbReference type="EMBL" id="GLL14005.1"/>
    </source>
</evidence>
<dbReference type="Gene3D" id="3.40.50.720">
    <property type="entry name" value="NAD(P)-binding Rossmann-like Domain"/>
    <property type="match status" value="1"/>
</dbReference>
<keyword evidence="3" id="KW-1185">Reference proteome</keyword>
<dbReference type="Pfam" id="PF01370">
    <property type="entry name" value="Epimerase"/>
    <property type="match status" value="1"/>
</dbReference>
<comment type="caution">
    <text evidence="2">The sequence shown here is derived from an EMBL/GenBank/DDBJ whole genome shotgun (WGS) entry which is preliminary data.</text>
</comment>
<dbReference type="InterPro" id="IPR036291">
    <property type="entry name" value="NAD(P)-bd_dom_sf"/>
</dbReference>
<feature type="domain" description="NAD-dependent epimerase/dehydratase" evidence="1">
    <location>
        <begin position="3"/>
        <end position="249"/>
    </location>
</feature>
<accession>A0A9W6NY15</accession>
<sequence length="322" mass="34696">MRVMVTGGLGVNGAWVVRELLDRGHEVGILEARDDTSLIDDVKDRVELVVADVRDAGQVVEATAKLAPEAVVHLAAFVDCDRDPQLAIAVNVGGTANVCAAAVAARVRRVVYTSTKGVYGPSVGDRGHPTYAPIPEHGKRVSRDIYPITKAAAEDVLWWYGRTTELEVAAMRFATIYGPGKLARHGGEGFGRQISLYSSMLELPAAGRPFAVERGADERNDLVYVLDVADAIATVALAPEPLQHNAYNVTGGEPVSTAAYAAAIRRLIPGADLRVGPGLDPMGMGAPYYTRLDGSRMATEFGWQPRYDLERALRDYRDRVAL</sequence>
<dbReference type="EMBL" id="BSFQ01000027">
    <property type="protein sequence ID" value="GLL14005.1"/>
    <property type="molecule type" value="Genomic_DNA"/>
</dbReference>
<dbReference type="Proteomes" id="UP001143463">
    <property type="component" value="Unassembled WGS sequence"/>
</dbReference>
<dbReference type="AlphaFoldDB" id="A0A9W6NY15"/>
<dbReference type="SUPFAM" id="SSF51735">
    <property type="entry name" value="NAD(P)-binding Rossmann-fold domains"/>
    <property type="match status" value="1"/>
</dbReference>